<dbReference type="AlphaFoldDB" id="A0ABD3RY62"/>
<proteinExistence type="predicted"/>
<keyword evidence="2" id="KW-1185">Reference proteome</keyword>
<name>A0ABD3RY62_9STRA</name>
<reference evidence="1 2" key="1">
    <citation type="submission" date="2024-10" db="EMBL/GenBank/DDBJ databases">
        <title>Updated reference genomes for cyclostephanoid diatoms.</title>
        <authorList>
            <person name="Roberts W.R."/>
            <person name="Alverson A.J."/>
        </authorList>
    </citation>
    <scope>NUCLEOTIDE SEQUENCE [LARGE SCALE GENOMIC DNA]</scope>
    <source>
        <strain evidence="1 2">AJA228-03</strain>
    </source>
</reference>
<feature type="non-terminal residue" evidence="1">
    <location>
        <position position="1"/>
    </location>
</feature>
<evidence type="ECO:0000313" key="1">
    <source>
        <dbReference type="EMBL" id="KAL3817170.1"/>
    </source>
</evidence>
<gene>
    <name evidence="1" type="ORF">ACHAXA_007713</name>
</gene>
<protein>
    <submittedName>
        <fullName evidence="1">Uncharacterized protein</fullName>
    </submittedName>
</protein>
<accession>A0ABD3RY62</accession>
<sequence>KKHLNDCLCNVKVGNDEKREKEVLVIIKRGKDKSFWRPINYVMGKARGESVCHILVDSGDQSESLIENVTQETVEEAFVLITSTGNSFFCRSSTHMHWQPKRKIWATKEICEECAHIWEMITIDSMDTIITKEQLRNQWRGRHESTFHYIAGFPRIESNSYYLEWCWTVAGHVDSQSCWRTKLRSILLMEADYNATNKIIFGQQMLHQMRRHMLIPEEIYSKQN</sequence>
<dbReference type="Proteomes" id="UP001530377">
    <property type="component" value="Unassembled WGS sequence"/>
</dbReference>
<organism evidence="1 2">
    <name type="scientific">Cyclostephanos tholiformis</name>
    <dbReference type="NCBI Taxonomy" id="382380"/>
    <lineage>
        <taxon>Eukaryota</taxon>
        <taxon>Sar</taxon>
        <taxon>Stramenopiles</taxon>
        <taxon>Ochrophyta</taxon>
        <taxon>Bacillariophyta</taxon>
        <taxon>Coscinodiscophyceae</taxon>
        <taxon>Thalassiosirophycidae</taxon>
        <taxon>Stephanodiscales</taxon>
        <taxon>Stephanodiscaceae</taxon>
        <taxon>Cyclostephanos</taxon>
    </lineage>
</organism>
<evidence type="ECO:0000313" key="2">
    <source>
        <dbReference type="Proteomes" id="UP001530377"/>
    </source>
</evidence>
<dbReference type="EMBL" id="JALLPB020000116">
    <property type="protein sequence ID" value="KAL3817170.1"/>
    <property type="molecule type" value="Genomic_DNA"/>
</dbReference>
<comment type="caution">
    <text evidence="1">The sequence shown here is derived from an EMBL/GenBank/DDBJ whole genome shotgun (WGS) entry which is preliminary data.</text>
</comment>